<evidence type="ECO:0000256" key="11">
    <source>
        <dbReference type="ARBA" id="ARBA00022967"/>
    </source>
</evidence>
<keyword evidence="11" id="KW-1278">Translocase</keyword>
<dbReference type="SUPFAM" id="SSF56784">
    <property type="entry name" value="HAD-like"/>
    <property type="match status" value="1"/>
</dbReference>
<dbReference type="SUPFAM" id="SSF81653">
    <property type="entry name" value="Calcium ATPase, transduction domain A"/>
    <property type="match status" value="1"/>
</dbReference>
<name>A0A1H3MEX5_9MICO</name>
<accession>A0A1H3MEX5</accession>
<dbReference type="SFLD" id="SFLDS00003">
    <property type="entry name" value="Haloacid_Dehalogenase"/>
    <property type="match status" value="1"/>
</dbReference>
<comment type="similarity">
    <text evidence="2 15">Belongs to the cation transport ATPase (P-type) (TC 3.A.3) family. Type IB subfamily.</text>
</comment>
<dbReference type="GO" id="GO:0055070">
    <property type="term" value="P:copper ion homeostasis"/>
    <property type="evidence" value="ECO:0007669"/>
    <property type="project" value="TreeGrafter"/>
</dbReference>
<evidence type="ECO:0000256" key="9">
    <source>
        <dbReference type="ARBA" id="ARBA00022840"/>
    </source>
</evidence>
<dbReference type="Pfam" id="PF00122">
    <property type="entry name" value="E1-E2_ATPase"/>
    <property type="match status" value="1"/>
</dbReference>
<evidence type="ECO:0000256" key="14">
    <source>
        <dbReference type="ARBA" id="ARBA00023136"/>
    </source>
</evidence>
<dbReference type="Gene3D" id="2.70.150.10">
    <property type="entry name" value="Calcium-transporting ATPase, cytoplasmic transduction domain A"/>
    <property type="match status" value="1"/>
</dbReference>
<evidence type="ECO:0000256" key="10">
    <source>
        <dbReference type="ARBA" id="ARBA00022842"/>
    </source>
</evidence>
<dbReference type="NCBIfam" id="TIGR01525">
    <property type="entry name" value="ATPase-IB_hvy"/>
    <property type="match status" value="1"/>
</dbReference>
<dbReference type="InterPro" id="IPR018303">
    <property type="entry name" value="ATPase_P-typ_P_site"/>
</dbReference>
<feature type="transmembrane region" description="Helical" evidence="15">
    <location>
        <begin position="143"/>
        <end position="165"/>
    </location>
</feature>
<sequence>MSTEPEHLNAATTRPDPASADHPGHDHSGHDAHAVGDTHAGHDARAGHDQSGDDTHDPHVGHNTHSVHDEHDHGGHSHHETRATQAGHDHSGHDGHDHSGHAGHDHAGHDHSGHSGHDHSAHAGHDHMGHGGHGDHVGQFRRLFWVMLVVAVPTVFFSTTFSMILGYSIPEEGWTTWISPVLGTVLFVLGGRPFLSGGVSELRARKPGMMLLIALAISVGFLASWGATIGILDEQLEFWWELALLIVIMLLGHWIEMRSLAQTTSALDSLAALLPDEAERLDADGAATTVSPTDLRVGDLVVVRPGGRVPADGEVVEGTADVDESMITGESRPVSRGPGDHVVAGTVATDTALRIRISAVGDDTALAGIQRLVAEAQNSSSRAQRIADTAAGWLFWFALGAAVITAIVWTLVGSPDDAVIRTITVLVIACPHALGLAIPLVVSIATERAAKAGILVKDRLALETMRTVDTVLFDKTGTLTKGEPAVTAVVAAPGHDEAEVLALAAAAEADSEHPLARAIVQAARMRELAVPAATGFQASTAVGVSALVDGAMIHVGGPALLEQHAAAAITFETANLSASGAQSSSDGGTVAISNTMHDDPHAGQTVLHVLRDHEVIGLIALADEIRPESREAVVGLRARGIEVVMITGDAEPVARAVAAELGITRMFAGVKPGDKSAKVAELQAEGRKVAMVGDGVNDAPALARADVGIAIGAGTDVAIASAGVILASDDPRSVLSVITLSKASYRKMTQNLWWAAGYNLLSVPLAAGVLAPIGFVLPMAVGAILMSLSTIIVAANAQLLRRIDLRPARIGA</sequence>
<dbReference type="FunFam" id="2.70.150.10:FF:000002">
    <property type="entry name" value="Copper-transporting ATPase 1, putative"/>
    <property type="match status" value="1"/>
</dbReference>
<feature type="transmembrane region" description="Helical" evidence="15">
    <location>
        <begin position="752"/>
        <end position="773"/>
    </location>
</feature>
<dbReference type="SFLD" id="SFLDG00002">
    <property type="entry name" value="C1.7:_P-type_atpase_like"/>
    <property type="match status" value="1"/>
</dbReference>
<evidence type="ECO:0000256" key="16">
    <source>
        <dbReference type="SAM" id="MobiDB-lite"/>
    </source>
</evidence>
<keyword evidence="9 15" id="KW-0067">ATP-binding</keyword>
<protein>
    <submittedName>
        <fullName evidence="18">Cu2+-exporting ATPase</fullName>
    </submittedName>
</protein>
<dbReference type="Gene3D" id="3.40.1110.10">
    <property type="entry name" value="Calcium-transporting ATPase, cytoplasmic domain N"/>
    <property type="match status" value="1"/>
</dbReference>
<feature type="transmembrane region" description="Helical" evidence="15">
    <location>
        <begin position="390"/>
        <end position="412"/>
    </location>
</feature>
<evidence type="ECO:0000256" key="12">
    <source>
        <dbReference type="ARBA" id="ARBA00022989"/>
    </source>
</evidence>
<dbReference type="InterPro" id="IPR044492">
    <property type="entry name" value="P_typ_ATPase_HD_dom"/>
</dbReference>
<evidence type="ECO:0000256" key="1">
    <source>
        <dbReference type="ARBA" id="ARBA00004651"/>
    </source>
</evidence>
<gene>
    <name evidence="18" type="ORF">SAMN05216554_1397</name>
</gene>
<dbReference type="STRING" id="381665.SAMN05216554_1397"/>
<dbReference type="PRINTS" id="PR00119">
    <property type="entry name" value="CATATPASE"/>
</dbReference>
<evidence type="ECO:0000256" key="13">
    <source>
        <dbReference type="ARBA" id="ARBA00023065"/>
    </source>
</evidence>
<dbReference type="GO" id="GO:0005886">
    <property type="term" value="C:plasma membrane"/>
    <property type="evidence" value="ECO:0007669"/>
    <property type="project" value="UniProtKB-SubCell"/>
</dbReference>
<dbReference type="SFLD" id="SFLDF00027">
    <property type="entry name" value="p-type_atpase"/>
    <property type="match status" value="1"/>
</dbReference>
<dbReference type="OrthoDB" id="7059309at2"/>
<keyword evidence="6 15" id="KW-0812">Transmembrane</keyword>
<feature type="compositionally biased region" description="Basic and acidic residues" evidence="16">
    <location>
        <begin position="22"/>
        <end position="133"/>
    </location>
</feature>
<dbReference type="InterPro" id="IPR008250">
    <property type="entry name" value="ATPase_P-typ_transduc_dom_A_sf"/>
</dbReference>
<dbReference type="PROSITE" id="PS00154">
    <property type="entry name" value="ATPASE_E1_E2"/>
    <property type="match status" value="1"/>
</dbReference>
<evidence type="ECO:0000256" key="8">
    <source>
        <dbReference type="ARBA" id="ARBA00022741"/>
    </source>
</evidence>
<dbReference type="GO" id="GO:0005507">
    <property type="term" value="F:copper ion binding"/>
    <property type="evidence" value="ECO:0007669"/>
    <property type="project" value="TreeGrafter"/>
</dbReference>
<evidence type="ECO:0000259" key="17">
    <source>
        <dbReference type="Pfam" id="PF00122"/>
    </source>
</evidence>
<feature type="transmembrane region" description="Helical" evidence="15">
    <location>
        <begin position="177"/>
        <end position="195"/>
    </location>
</feature>
<keyword evidence="7 15" id="KW-0479">Metal-binding</keyword>
<dbReference type="Proteomes" id="UP000198891">
    <property type="component" value="Unassembled WGS sequence"/>
</dbReference>
<feature type="transmembrane region" description="Helical" evidence="15">
    <location>
        <begin position="418"/>
        <end position="442"/>
    </location>
</feature>
<evidence type="ECO:0000256" key="4">
    <source>
        <dbReference type="ARBA" id="ARBA00022475"/>
    </source>
</evidence>
<evidence type="ECO:0000256" key="2">
    <source>
        <dbReference type="ARBA" id="ARBA00006024"/>
    </source>
</evidence>
<dbReference type="InterPro" id="IPR059000">
    <property type="entry name" value="ATPase_P-type_domA"/>
</dbReference>
<comment type="subcellular location">
    <subcellularLocation>
        <location evidence="1">Cell membrane</location>
        <topology evidence="1">Multi-pass membrane protein</topology>
    </subcellularLocation>
</comment>
<keyword evidence="13" id="KW-0406">Ion transport</keyword>
<dbReference type="InterPro" id="IPR036412">
    <property type="entry name" value="HAD-like_sf"/>
</dbReference>
<dbReference type="SUPFAM" id="SSF81660">
    <property type="entry name" value="Metal cation-transporting ATPase, ATP-binding domain N"/>
    <property type="match status" value="1"/>
</dbReference>
<keyword evidence="12 15" id="KW-1133">Transmembrane helix</keyword>
<dbReference type="PANTHER" id="PTHR43520">
    <property type="entry name" value="ATP7, ISOFORM B"/>
    <property type="match status" value="1"/>
</dbReference>
<dbReference type="InterPro" id="IPR001757">
    <property type="entry name" value="P_typ_ATPase"/>
</dbReference>
<dbReference type="Pfam" id="PF00702">
    <property type="entry name" value="Hydrolase"/>
    <property type="match status" value="1"/>
</dbReference>
<dbReference type="NCBIfam" id="TIGR01494">
    <property type="entry name" value="ATPase_P-type"/>
    <property type="match status" value="2"/>
</dbReference>
<keyword evidence="4 15" id="KW-1003">Cell membrane</keyword>
<dbReference type="SUPFAM" id="SSF81665">
    <property type="entry name" value="Calcium ATPase, transmembrane domain M"/>
    <property type="match status" value="1"/>
</dbReference>
<dbReference type="GO" id="GO:0043682">
    <property type="term" value="F:P-type divalent copper transporter activity"/>
    <property type="evidence" value="ECO:0007669"/>
    <property type="project" value="TreeGrafter"/>
</dbReference>
<feature type="region of interest" description="Disordered" evidence="16">
    <location>
        <begin position="1"/>
        <end position="133"/>
    </location>
</feature>
<dbReference type="GO" id="GO:0005524">
    <property type="term" value="F:ATP binding"/>
    <property type="evidence" value="ECO:0007669"/>
    <property type="project" value="UniProtKB-UniRule"/>
</dbReference>
<feature type="transmembrane region" description="Helical" evidence="15">
    <location>
        <begin position="779"/>
        <end position="800"/>
    </location>
</feature>
<evidence type="ECO:0000256" key="3">
    <source>
        <dbReference type="ARBA" id="ARBA00022448"/>
    </source>
</evidence>
<evidence type="ECO:0000313" key="18">
    <source>
        <dbReference type="EMBL" id="SDY75242.1"/>
    </source>
</evidence>
<dbReference type="PRINTS" id="PR00120">
    <property type="entry name" value="HATPASE"/>
</dbReference>
<dbReference type="PANTHER" id="PTHR43520:SF5">
    <property type="entry name" value="CATION-TRANSPORTING P-TYPE ATPASE-RELATED"/>
    <property type="match status" value="1"/>
</dbReference>
<evidence type="ECO:0000313" key="19">
    <source>
        <dbReference type="Proteomes" id="UP000198891"/>
    </source>
</evidence>
<evidence type="ECO:0000256" key="7">
    <source>
        <dbReference type="ARBA" id="ARBA00022723"/>
    </source>
</evidence>
<dbReference type="InterPro" id="IPR023299">
    <property type="entry name" value="ATPase_P-typ_cyto_dom_N"/>
</dbReference>
<dbReference type="GO" id="GO:0016887">
    <property type="term" value="F:ATP hydrolysis activity"/>
    <property type="evidence" value="ECO:0007669"/>
    <property type="project" value="InterPro"/>
</dbReference>
<evidence type="ECO:0000256" key="15">
    <source>
        <dbReference type="RuleBase" id="RU362081"/>
    </source>
</evidence>
<dbReference type="EMBL" id="FNPZ01000001">
    <property type="protein sequence ID" value="SDY75242.1"/>
    <property type="molecule type" value="Genomic_DNA"/>
</dbReference>
<dbReference type="InterPro" id="IPR027256">
    <property type="entry name" value="P-typ_ATPase_IB"/>
</dbReference>
<organism evidence="18 19">
    <name type="scientific">Herbiconiux ginsengi</name>
    <dbReference type="NCBI Taxonomy" id="381665"/>
    <lineage>
        <taxon>Bacteria</taxon>
        <taxon>Bacillati</taxon>
        <taxon>Actinomycetota</taxon>
        <taxon>Actinomycetes</taxon>
        <taxon>Micrococcales</taxon>
        <taxon>Microbacteriaceae</taxon>
        <taxon>Herbiconiux</taxon>
    </lineage>
</organism>
<keyword evidence="19" id="KW-1185">Reference proteome</keyword>
<dbReference type="InterPro" id="IPR023214">
    <property type="entry name" value="HAD_sf"/>
</dbReference>
<dbReference type="AlphaFoldDB" id="A0A1H3MEX5"/>
<evidence type="ECO:0000256" key="6">
    <source>
        <dbReference type="ARBA" id="ARBA00022692"/>
    </source>
</evidence>
<keyword evidence="5" id="KW-0597">Phosphoprotein</keyword>
<feature type="transmembrane region" description="Helical" evidence="15">
    <location>
        <begin position="238"/>
        <end position="255"/>
    </location>
</feature>
<evidence type="ECO:0000256" key="5">
    <source>
        <dbReference type="ARBA" id="ARBA00022553"/>
    </source>
</evidence>
<reference evidence="18 19" key="1">
    <citation type="submission" date="2016-10" db="EMBL/GenBank/DDBJ databases">
        <authorList>
            <person name="de Groot N.N."/>
        </authorList>
    </citation>
    <scope>NUCLEOTIDE SEQUENCE [LARGE SCALE GENOMIC DNA]</scope>
    <source>
        <strain evidence="18 19">CGMCC 4.3491</strain>
    </source>
</reference>
<feature type="transmembrane region" description="Helical" evidence="15">
    <location>
        <begin position="207"/>
        <end position="232"/>
    </location>
</feature>
<keyword evidence="8 15" id="KW-0547">Nucleotide-binding</keyword>
<keyword evidence="14 15" id="KW-0472">Membrane</keyword>
<dbReference type="InterPro" id="IPR023298">
    <property type="entry name" value="ATPase_P-typ_TM_dom_sf"/>
</dbReference>
<dbReference type="Gene3D" id="3.40.50.1000">
    <property type="entry name" value="HAD superfamily/HAD-like"/>
    <property type="match status" value="1"/>
</dbReference>
<proteinExistence type="inferred from homology"/>
<feature type="domain" description="P-type ATPase A" evidence="17">
    <location>
        <begin position="273"/>
        <end position="373"/>
    </location>
</feature>
<dbReference type="RefSeq" id="WP_092550590.1">
    <property type="nucleotide sequence ID" value="NZ_FNPZ01000001.1"/>
</dbReference>
<keyword evidence="10" id="KW-0460">Magnesium</keyword>
<keyword evidence="3" id="KW-0813">Transport</keyword>